<dbReference type="InParanoid" id="B3MV48"/>
<dbReference type="PANTHER" id="PTHR31649">
    <property type="entry name" value="AGAP009604-PA"/>
    <property type="match status" value="1"/>
</dbReference>
<dbReference type="EMBL" id="CH902624">
    <property type="protein sequence ID" value="EDV33113.1"/>
    <property type="molecule type" value="Genomic_DNA"/>
</dbReference>
<gene>
    <name evidence="2" type="primary">Dana\GF23006</name>
    <name evidence="2" type="synonym">dana_GLEANR_754</name>
    <name evidence="2" type="ORF">GF23006</name>
</gene>
<dbReference type="OrthoDB" id="1925699at2759"/>
<dbReference type="STRING" id="7217.B3MV48"/>
<dbReference type="HOGENOM" id="CLU_112596_2_1_1"/>
<dbReference type="OMA" id="GHSCAYI"/>
<dbReference type="GeneID" id="6505654"/>
<dbReference type="Pfam" id="PF11901">
    <property type="entry name" value="DM9"/>
    <property type="match status" value="1"/>
</dbReference>
<organism evidence="2 3">
    <name type="scientific">Drosophila ananassae</name>
    <name type="common">Fruit fly</name>
    <dbReference type="NCBI Taxonomy" id="7217"/>
    <lineage>
        <taxon>Eukaryota</taxon>
        <taxon>Metazoa</taxon>
        <taxon>Ecdysozoa</taxon>
        <taxon>Arthropoda</taxon>
        <taxon>Hexapoda</taxon>
        <taxon>Insecta</taxon>
        <taxon>Pterygota</taxon>
        <taxon>Neoptera</taxon>
        <taxon>Endopterygota</taxon>
        <taxon>Diptera</taxon>
        <taxon>Brachycera</taxon>
        <taxon>Muscomorpha</taxon>
        <taxon>Ephydroidea</taxon>
        <taxon>Drosophilidae</taxon>
        <taxon>Drosophila</taxon>
        <taxon>Sophophora</taxon>
    </lineage>
</organism>
<proteinExistence type="predicted"/>
<dbReference type="KEGG" id="dan:6505654"/>
<reference evidence="2 3" key="1">
    <citation type="journal article" date="2007" name="Nature">
        <title>Evolution of genes and genomes on the Drosophila phylogeny.</title>
        <authorList>
            <consortium name="Drosophila 12 Genomes Consortium"/>
            <person name="Clark A.G."/>
            <person name="Eisen M.B."/>
            <person name="Smith D.R."/>
            <person name="Bergman C.M."/>
            <person name="Oliver B."/>
            <person name="Markow T.A."/>
            <person name="Kaufman T.C."/>
            <person name="Kellis M."/>
            <person name="Gelbart W."/>
            <person name="Iyer V.N."/>
            <person name="Pollard D.A."/>
            <person name="Sackton T.B."/>
            <person name="Larracuente A.M."/>
            <person name="Singh N.D."/>
            <person name="Abad J.P."/>
            <person name="Abt D.N."/>
            <person name="Adryan B."/>
            <person name="Aguade M."/>
            <person name="Akashi H."/>
            <person name="Anderson W.W."/>
            <person name="Aquadro C.F."/>
            <person name="Ardell D.H."/>
            <person name="Arguello R."/>
            <person name="Artieri C.G."/>
            <person name="Barbash D.A."/>
            <person name="Barker D."/>
            <person name="Barsanti P."/>
            <person name="Batterham P."/>
            <person name="Batzoglou S."/>
            <person name="Begun D."/>
            <person name="Bhutkar A."/>
            <person name="Blanco E."/>
            <person name="Bosak S.A."/>
            <person name="Bradley R.K."/>
            <person name="Brand A.D."/>
            <person name="Brent M.R."/>
            <person name="Brooks A.N."/>
            <person name="Brown R.H."/>
            <person name="Butlin R.K."/>
            <person name="Caggese C."/>
            <person name="Calvi B.R."/>
            <person name="Bernardo de Carvalho A."/>
            <person name="Caspi A."/>
            <person name="Castrezana S."/>
            <person name="Celniker S.E."/>
            <person name="Chang J.L."/>
            <person name="Chapple C."/>
            <person name="Chatterji S."/>
            <person name="Chinwalla A."/>
            <person name="Civetta A."/>
            <person name="Clifton S.W."/>
            <person name="Comeron J.M."/>
            <person name="Costello J.C."/>
            <person name="Coyne J.A."/>
            <person name="Daub J."/>
            <person name="David R.G."/>
            <person name="Delcher A.L."/>
            <person name="Delehaunty K."/>
            <person name="Do C.B."/>
            <person name="Ebling H."/>
            <person name="Edwards K."/>
            <person name="Eickbush T."/>
            <person name="Evans J.D."/>
            <person name="Filipski A."/>
            <person name="Findeiss S."/>
            <person name="Freyhult E."/>
            <person name="Fulton L."/>
            <person name="Fulton R."/>
            <person name="Garcia A.C."/>
            <person name="Gardiner A."/>
            <person name="Garfield D.A."/>
            <person name="Garvin B.E."/>
            <person name="Gibson G."/>
            <person name="Gilbert D."/>
            <person name="Gnerre S."/>
            <person name="Godfrey J."/>
            <person name="Good R."/>
            <person name="Gotea V."/>
            <person name="Gravely B."/>
            <person name="Greenberg A.J."/>
            <person name="Griffiths-Jones S."/>
            <person name="Gross S."/>
            <person name="Guigo R."/>
            <person name="Gustafson E.A."/>
            <person name="Haerty W."/>
            <person name="Hahn M.W."/>
            <person name="Halligan D.L."/>
            <person name="Halpern A.L."/>
            <person name="Halter G.M."/>
            <person name="Han M.V."/>
            <person name="Heger A."/>
            <person name="Hillier L."/>
            <person name="Hinrichs A.S."/>
            <person name="Holmes I."/>
            <person name="Hoskins R.A."/>
            <person name="Hubisz M.J."/>
            <person name="Hultmark D."/>
            <person name="Huntley M.A."/>
            <person name="Jaffe D.B."/>
            <person name="Jagadeeshan S."/>
            <person name="Jeck W.R."/>
            <person name="Johnson J."/>
            <person name="Jones C.D."/>
            <person name="Jordan W.C."/>
            <person name="Karpen G.H."/>
            <person name="Kataoka E."/>
            <person name="Keightley P.D."/>
            <person name="Kheradpour P."/>
            <person name="Kirkness E.F."/>
            <person name="Koerich L.B."/>
            <person name="Kristiansen K."/>
            <person name="Kudrna D."/>
            <person name="Kulathinal R.J."/>
            <person name="Kumar S."/>
            <person name="Kwok R."/>
            <person name="Lander E."/>
            <person name="Langley C.H."/>
            <person name="Lapoint R."/>
            <person name="Lazzaro B.P."/>
            <person name="Lee S.J."/>
            <person name="Levesque L."/>
            <person name="Li R."/>
            <person name="Lin C.F."/>
            <person name="Lin M.F."/>
            <person name="Lindblad-Toh K."/>
            <person name="Llopart A."/>
            <person name="Long M."/>
            <person name="Low L."/>
            <person name="Lozovsky E."/>
            <person name="Lu J."/>
            <person name="Luo M."/>
            <person name="Machado C.A."/>
            <person name="Makalowski W."/>
            <person name="Marzo M."/>
            <person name="Matsuda M."/>
            <person name="Matzkin L."/>
            <person name="McAllister B."/>
            <person name="McBride C.S."/>
            <person name="McKernan B."/>
            <person name="McKernan K."/>
            <person name="Mendez-Lago M."/>
            <person name="Minx P."/>
            <person name="Mollenhauer M.U."/>
            <person name="Montooth K."/>
            <person name="Mount S.M."/>
            <person name="Mu X."/>
            <person name="Myers E."/>
            <person name="Negre B."/>
            <person name="Newfeld S."/>
            <person name="Nielsen R."/>
            <person name="Noor M.A."/>
            <person name="O'Grady P."/>
            <person name="Pachter L."/>
            <person name="Papaceit M."/>
            <person name="Parisi M.J."/>
            <person name="Parisi M."/>
            <person name="Parts L."/>
            <person name="Pedersen J.S."/>
            <person name="Pesole G."/>
            <person name="Phillippy A.M."/>
            <person name="Ponting C.P."/>
            <person name="Pop M."/>
            <person name="Porcelli D."/>
            <person name="Powell J.R."/>
            <person name="Prohaska S."/>
            <person name="Pruitt K."/>
            <person name="Puig M."/>
            <person name="Quesneville H."/>
            <person name="Ram K.R."/>
            <person name="Rand D."/>
            <person name="Rasmussen M.D."/>
            <person name="Reed L.K."/>
            <person name="Reenan R."/>
            <person name="Reily A."/>
            <person name="Remington K.A."/>
            <person name="Rieger T.T."/>
            <person name="Ritchie M.G."/>
            <person name="Robin C."/>
            <person name="Rogers Y.H."/>
            <person name="Rohde C."/>
            <person name="Rozas J."/>
            <person name="Rubenfield M.J."/>
            <person name="Ruiz A."/>
            <person name="Russo S."/>
            <person name="Salzberg S.L."/>
            <person name="Sanchez-Gracia A."/>
            <person name="Saranga D.J."/>
            <person name="Sato H."/>
            <person name="Schaeffer S.W."/>
            <person name="Schatz M.C."/>
            <person name="Schlenke T."/>
            <person name="Schwartz R."/>
            <person name="Segarra C."/>
            <person name="Singh R.S."/>
            <person name="Sirot L."/>
            <person name="Sirota M."/>
            <person name="Sisneros N.B."/>
            <person name="Smith C.D."/>
            <person name="Smith T.F."/>
            <person name="Spieth J."/>
            <person name="Stage D.E."/>
            <person name="Stark A."/>
            <person name="Stephan W."/>
            <person name="Strausberg R.L."/>
            <person name="Strempel S."/>
            <person name="Sturgill D."/>
            <person name="Sutton G."/>
            <person name="Sutton G.G."/>
            <person name="Tao W."/>
            <person name="Teichmann S."/>
            <person name="Tobari Y.N."/>
            <person name="Tomimura Y."/>
            <person name="Tsolas J.M."/>
            <person name="Valente V.L."/>
            <person name="Venter E."/>
            <person name="Venter J.C."/>
            <person name="Vicario S."/>
            <person name="Vieira F.G."/>
            <person name="Vilella A.J."/>
            <person name="Villasante A."/>
            <person name="Walenz B."/>
            <person name="Wang J."/>
            <person name="Wasserman M."/>
            <person name="Watts T."/>
            <person name="Wilson D."/>
            <person name="Wilson R.K."/>
            <person name="Wing R.A."/>
            <person name="Wolfner M.F."/>
            <person name="Wong A."/>
            <person name="Wong G.K."/>
            <person name="Wu C.I."/>
            <person name="Wu G."/>
            <person name="Yamamoto D."/>
            <person name="Yang H.P."/>
            <person name="Yang S.P."/>
            <person name="Yorke J.A."/>
            <person name="Yoshida K."/>
            <person name="Zdobnov E."/>
            <person name="Zhang P."/>
            <person name="Zhang Y."/>
            <person name="Zimin A.V."/>
            <person name="Baldwin J."/>
            <person name="Abdouelleil A."/>
            <person name="Abdulkadir J."/>
            <person name="Abebe A."/>
            <person name="Abera B."/>
            <person name="Abreu J."/>
            <person name="Acer S.C."/>
            <person name="Aftuck L."/>
            <person name="Alexander A."/>
            <person name="An P."/>
            <person name="Anderson E."/>
            <person name="Anderson S."/>
            <person name="Arachi H."/>
            <person name="Azer M."/>
            <person name="Bachantsang P."/>
            <person name="Barry A."/>
            <person name="Bayul T."/>
            <person name="Berlin A."/>
            <person name="Bessette D."/>
            <person name="Bloom T."/>
            <person name="Blye J."/>
            <person name="Boguslavskiy L."/>
            <person name="Bonnet C."/>
            <person name="Boukhgalter B."/>
            <person name="Bourzgui I."/>
            <person name="Brown A."/>
            <person name="Cahill P."/>
            <person name="Channer S."/>
            <person name="Cheshatsang Y."/>
            <person name="Chuda L."/>
            <person name="Citroen M."/>
            <person name="Collymore A."/>
            <person name="Cooke P."/>
            <person name="Costello M."/>
            <person name="D'Aco K."/>
            <person name="Daza R."/>
            <person name="De Haan G."/>
            <person name="DeGray S."/>
            <person name="DeMaso C."/>
            <person name="Dhargay N."/>
            <person name="Dooley K."/>
            <person name="Dooley E."/>
            <person name="Doricent M."/>
            <person name="Dorje P."/>
            <person name="Dorjee K."/>
            <person name="Dupes A."/>
            <person name="Elong R."/>
            <person name="Falk J."/>
            <person name="Farina A."/>
            <person name="Faro S."/>
            <person name="Ferguson D."/>
            <person name="Fisher S."/>
            <person name="Foley C.D."/>
            <person name="Franke A."/>
            <person name="Friedrich D."/>
            <person name="Gadbois L."/>
            <person name="Gearin G."/>
            <person name="Gearin C.R."/>
            <person name="Giannoukos G."/>
            <person name="Goode T."/>
            <person name="Graham J."/>
            <person name="Grandbois E."/>
            <person name="Grewal S."/>
            <person name="Gyaltsen K."/>
            <person name="Hafez N."/>
            <person name="Hagos B."/>
            <person name="Hall J."/>
            <person name="Henson C."/>
            <person name="Hollinger A."/>
            <person name="Honan T."/>
            <person name="Huard M.D."/>
            <person name="Hughes L."/>
            <person name="Hurhula B."/>
            <person name="Husby M.E."/>
            <person name="Kamat A."/>
            <person name="Kanga B."/>
            <person name="Kashin S."/>
            <person name="Khazanovich D."/>
            <person name="Kisner P."/>
            <person name="Lance K."/>
            <person name="Lara M."/>
            <person name="Lee W."/>
            <person name="Lennon N."/>
            <person name="Letendre F."/>
            <person name="LeVine R."/>
            <person name="Lipovsky A."/>
            <person name="Liu X."/>
            <person name="Liu J."/>
            <person name="Liu S."/>
            <person name="Lokyitsang T."/>
            <person name="Lokyitsang Y."/>
            <person name="Lubonja R."/>
            <person name="Lui A."/>
            <person name="MacDonald P."/>
            <person name="Magnisalis V."/>
            <person name="Maru K."/>
            <person name="Matthews C."/>
            <person name="McCusker W."/>
            <person name="McDonough S."/>
            <person name="Mehta T."/>
            <person name="Meldrim J."/>
            <person name="Meneus L."/>
            <person name="Mihai O."/>
            <person name="Mihalev A."/>
            <person name="Mihova T."/>
            <person name="Mittelman R."/>
            <person name="Mlenga V."/>
            <person name="Montmayeur A."/>
            <person name="Mulrain L."/>
            <person name="Navidi A."/>
            <person name="Naylor J."/>
            <person name="Negash T."/>
            <person name="Nguyen T."/>
            <person name="Nguyen N."/>
            <person name="Nicol R."/>
            <person name="Norbu C."/>
            <person name="Norbu N."/>
            <person name="Novod N."/>
            <person name="O'Neill B."/>
            <person name="Osman S."/>
            <person name="Markiewicz E."/>
            <person name="Oyono O.L."/>
            <person name="Patti C."/>
            <person name="Phunkhang P."/>
            <person name="Pierre F."/>
            <person name="Priest M."/>
            <person name="Raghuraman S."/>
            <person name="Rege F."/>
            <person name="Reyes R."/>
            <person name="Rise C."/>
            <person name="Rogov P."/>
            <person name="Ross K."/>
            <person name="Ryan E."/>
            <person name="Settipalli S."/>
            <person name="Shea T."/>
            <person name="Sherpa N."/>
            <person name="Shi L."/>
            <person name="Shih D."/>
            <person name="Sparrow T."/>
            <person name="Spaulding J."/>
            <person name="Stalker J."/>
            <person name="Stange-Thomann N."/>
            <person name="Stavropoulos S."/>
            <person name="Stone C."/>
            <person name="Strader C."/>
            <person name="Tesfaye S."/>
            <person name="Thomson T."/>
            <person name="Thoulutsang Y."/>
            <person name="Thoulutsang D."/>
            <person name="Topham K."/>
            <person name="Topping I."/>
            <person name="Tsamla T."/>
            <person name="Vassiliev H."/>
            <person name="Vo A."/>
            <person name="Wangchuk T."/>
            <person name="Wangdi T."/>
            <person name="Weiand M."/>
            <person name="Wilkinson J."/>
            <person name="Wilson A."/>
            <person name="Yadav S."/>
            <person name="Young G."/>
            <person name="Yu Q."/>
            <person name="Zembek L."/>
            <person name="Zhong D."/>
            <person name="Zimmer A."/>
            <person name="Zwirko Z."/>
            <person name="Jaffe D.B."/>
            <person name="Alvarez P."/>
            <person name="Brockman W."/>
            <person name="Butler J."/>
            <person name="Chin C."/>
            <person name="Gnerre S."/>
            <person name="Grabherr M."/>
            <person name="Kleber M."/>
            <person name="Mauceli E."/>
            <person name="MacCallum I."/>
        </authorList>
    </citation>
    <scope>NUCLEOTIDE SEQUENCE [LARGE SCALE GENOMIC DNA]</scope>
    <source>
        <strain evidence="3">Tucson 14024-0371.13</strain>
    </source>
</reference>
<dbReference type="AlphaFoldDB" id="B3MV48"/>
<evidence type="ECO:0000256" key="1">
    <source>
        <dbReference type="SAM" id="MobiDB-lite"/>
    </source>
</evidence>
<feature type="region of interest" description="Disordered" evidence="1">
    <location>
        <begin position="1"/>
        <end position="21"/>
    </location>
</feature>
<keyword evidence="3" id="KW-1185">Reference proteome</keyword>
<dbReference type="InterPro" id="IPR006616">
    <property type="entry name" value="DM9_repeat"/>
</dbReference>
<dbReference type="PANTHER" id="PTHR31649:SF10">
    <property type="entry name" value="IP19903P-RELATED"/>
    <property type="match status" value="1"/>
</dbReference>
<protein>
    <submittedName>
        <fullName evidence="2">Uncharacterized protein</fullName>
    </submittedName>
</protein>
<dbReference type="SMART" id="SM00696">
    <property type="entry name" value="DM9"/>
    <property type="match status" value="2"/>
</dbReference>
<evidence type="ECO:0000313" key="2">
    <source>
        <dbReference type="EMBL" id="EDV33113.1"/>
    </source>
</evidence>
<dbReference type="eggNOG" id="ENOG502QVPV">
    <property type="taxonomic scope" value="Eukaryota"/>
</dbReference>
<name>B3MV48_DROAN</name>
<accession>B3MV48</accession>
<evidence type="ECO:0000313" key="3">
    <source>
        <dbReference type="Proteomes" id="UP000007801"/>
    </source>
</evidence>
<feature type="compositionally biased region" description="Low complexity" evidence="1">
    <location>
        <begin position="1"/>
        <end position="15"/>
    </location>
</feature>
<dbReference type="Proteomes" id="UP000007801">
    <property type="component" value="Unassembled WGS sequence"/>
</dbReference>
<dbReference type="PhylomeDB" id="B3MV48"/>
<sequence length="143" mass="15603">MVHWVHSSSHSGVPHDAVRGGHDVDGSPIYVGRAFHDGENLPAKVIPSKGCAYVAHDGHEHQKGQYEILVGHHYSWVPSSNGHVPHRAVESGHTRSGEPLFVGRGHHAGSLVVGKVHRSHGCLYIPFGGQEIKIHNYEVLVHH</sequence>